<accession>A0A6G7VD51</accession>
<dbReference type="Proteomes" id="UP000502699">
    <property type="component" value="Chromosome"/>
</dbReference>
<name>A0A6G7VD51_9GAMM</name>
<evidence type="ECO:0000313" key="3">
    <source>
        <dbReference type="EMBL" id="QIK37717.1"/>
    </source>
</evidence>
<dbReference type="Pfam" id="PF13672">
    <property type="entry name" value="PP2C_2"/>
    <property type="match status" value="1"/>
</dbReference>
<dbReference type="EMBL" id="CP048029">
    <property type="protein sequence ID" value="QIK37717.1"/>
    <property type="molecule type" value="Genomic_DNA"/>
</dbReference>
<evidence type="ECO:0000313" key="4">
    <source>
        <dbReference type="Proteomes" id="UP000502699"/>
    </source>
</evidence>
<evidence type="ECO:0000256" key="1">
    <source>
        <dbReference type="SAM" id="MobiDB-lite"/>
    </source>
</evidence>
<keyword evidence="4" id="KW-1185">Reference proteome</keyword>
<dbReference type="InterPro" id="IPR001932">
    <property type="entry name" value="PPM-type_phosphatase-like_dom"/>
</dbReference>
<reference evidence="4" key="1">
    <citation type="submission" date="2020-01" db="EMBL/GenBank/DDBJ databases">
        <title>Caldichromatium gen. nov., sp. nov., a thermophilic purple sulfur bacterium member of the family Chromatiaceae isolated from Nakabusa hot spring, Japan.</title>
        <authorList>
            <person name="Saini M.K."/>
            <person name="Hanada S."/>
            <person name="Tank M."/>
        </authorList>
    </citation>
    <scope>NUCLEOTIDE SEQUENCE [LARGE SCALE GENOMIC DNA]</scope>
    <source>
        <strain evidence="4">No.7</strain>
    </source>
</reference>
<gene>
    <name evidence="3" type="ORF">GWK36_06660</name>
</gene>
<dbReference type="SUPFAM" id="SSF81606">
    <property type="entry name" value="PP2C-like"/>
    <property type="match status" value="1"/>
</dbReference>
<dbReference type="RefSeq" id="WP_166270480.1">
    <property type="nucleotide sequence ID" value="NZ_CP048029.1"/>
</dbReference>
<sequence length="357" mass="38508">MSSEPPANPCLIWETERHVAALISLRGERHRRQRAPNQDASLGCGGHVRGLPYIALALADGHGGKDYPNSDRGAQLAVTAFGEMAAEFAHYVAELIESNQGDWRREASRHFRDKCGQRLLQIWQAKVDTHAQSAQDPAAADEVARRRYGTTVVGLVLTHDLILAGGIGDSRTYRLQQTNTALQVQPLTETLEGLGLATPSLVSPAAHRYWQTAAASDEETVALVLATDGFADSFADRGEAVILDLVEKTRRNGLRWLRERLPSAADVWNREGVADDLTLILCIRSDLIEDIGTSPSVADSAQAVYRDAVDPSVPPTAESHQVAAEVIDIQASDGDGTVSLASNPHTANPSAHAPQRV</sequence>
<feature type="domain" description="PPM-type phosphatase" evidence="2">
    <location>
        <begin position="26"/>
        <end position="238"/>
    </location>
</feature>
<feature type="compositionally biased region" description="Polar residues" evidence="1">
    <location>
        <begin position="339"/>
        <end position="349"/>
    </location>
</feature>
<proteinExistence type="predicted"/>
<evidence type="ECO:0000259" key="2">
    <source>
        <dbReference type="Pfam" id="PF13672"/>
    </source>
</evidence>
<organism evidence="3 4">
    <name type="scientific">Caldichromatium japonicum</name>
    <dbReference type="NCBI Taxonomy" id="2699430"/>
    <lineage>
        <taxon>Bacteria</taxon>
        <taxon>Pseudomonadati</taxon>
        <taxon>Pseudomonadota</taxon>
        <taxon>Gammaproteobacteria</taxon>
        <taxon>Chromatiales</taxon>
        <taxon>Chromatiaceae</taxon>
        <taxon>Caldichromatium</taxon>
    </lineage>
</organism>
<protein>
    <submittedName>
        <fullName evidence="3">Protein phosphatase 2C domain-containing protein</fullName>
    </submittedName>
</protein>
<dbReference type="AlphaFoldDB" id="A0A6G7VD51"/>
<dbReference type="InterPro" id="IPR036457">
    <property type="entry name" value="PPM-type-like_dom_sf"/>
</dbReference>
<dbReference type="Gene3D" id="3.60.40.10">
    <property type="entry name" value="PPM-type phosphatase domain"/>
    <property type="match status" value="1"/>
</dbReference>
<dbReference type="KEGG" id="cjap:GWK36_06660"/>
<feature type="region of interest" description="Disordered" evidence="1">
    <location>
        <begin position="333"/>
        <end position="357"/>
    </location>
</feature>